<name>A0A6A5K3D9_9PLEO</name>
<dbReference type="EMBL" id="ML975345">
    <property type="protein sequence ID" value="KAF1832185.1"/>
    <property type="molecule type" value="Genomic_DNA"/>
</dbReference>
<proteinExistence type="predicted"/>
<feature type="region of interest" description="Disordered" evidence="1">
    <location>
        <begin position="1"/>
        <end position="23"/>
    </location>
</feature>
<accession>A0A6A5K3D9</accession>
<evidence type="ECO:0000313" key="3">
    <source>
        <dbReference type="Proteomes" id="UP000800040"/>
    </source>
</evidence>
<dbReference type="AlphaFoldDB" id="A0A6A5K3D9"/>
<evidence type="ECO:0000256" key="1">
    <source>
        <dbReference type="SAM" id="MobiDB-lite"/>
    </source>
</evidence>
<reference evidence="2" key="1">
    <citation type="submission" date="2020-01" db="EMBL/GenBank/DDBJ databases">
        <authorList>
            <consortium name="DOE Joint Genome Institute"/>
            <person name="Haridas S."/>
            <person name="Albert R."/>
            <person name="Binder M."/>
            <person name="Bloem J."/>
            <person name="Labutti K."/>
            <person name="Salamov A."/>
            <person name="Andreopoulos B."/>
            <person name="Baker S.E."/>
            <person name="Barry K."/>
            <person name="Bills G."/>
            <person name="Bluhm B.H."/>
            <person name="Cannon C."/>
            <person name="Castanera R."/>
            <person name="Culley D.E."/>
            <person name="Daum C."/>
            <person name="Ezra D."/>
            <person name="Gonzalez J.B."/>
            <person name="Henrissat B."/>
            <person name="Kuo A."/>
            <person name="Liang C."/>
            <person name="Lipzen A."/>
            <person name="Lutzoni F."/>
            <person name="Magnuson J."/>
            <person name="Mondo S."/>
            <person name="Nolan M."/>
            <person name="Ohm R."/>
            <person name="Pangilinan J."/>
            <person name="Park H.-J."/>
            <person name="Ramirez L."/>
            <person name="Alfaro M."/>
            <person name="Sun H."/>
            <person name="Tritt A."/>
            <person name="Yoshinaga Y."/>
            <person name="Zwiers L.-H."/>
            <person name="Turgeon B.G."/>
            <person name="Goodwin S.B."/>
            <person name="Spatafora J.W."/>
            <person name="Crous P.W."/>
            <person name="Grigoriev I.V."/>
        </authorList>
    </citation>
    <scope>NUCLEOTIDE SEQUENCE</scope>
    <source>
        <strain evidence="2">P77</strain>
    </source>
</reference>
<sequence>MPASKRKSEASLWSTLSMSSPKPRCRYPTSGPLHLNSHRDIPCLSEGSHFNISMHRQLVSRSELNSFYSCRSDCALVCHANAQISPTMTNFATGPRSFPLRALYRQTRSFTRYVPTMMQDGLSCSGLCPSGIDLR</sequence>
<feature type="compositionally biased region" description="Polar residues" evidence="1">
    <location>
        <begin position="11"/>
        <end position="20"/>
    </location>
</feature>
<gene>
    <name evidence="2" type="ORF">BDW02DRAFT_20649</name>
</gene>
<protein>
    <submittedName>
        <fullName evidence="2">Uncharacterized protein</fullName>
    </submittedName>
</protein>
<dbReference type="Proteomes" id="UP000800040">
    <property type="component" value="Unassembled WGS sequence"/>
</dbReference>
<organism evidence="2 3">
    <name type="scientific">Decorospora gaudefroyi</name>
    <dbReference type="NCBI Taxonomy" id="184978"/>
    <lineage>
        <taxon>Eukaryota</taxon>
        <taxon>Fungi</taxon>
        <taxon>Dikarya</taxon>
        <taxon>Ascomycota</taxon>
        <taxon>Pezizomycotina</taxon>
        <taxon>Dothideomycetes</taxon>
        <taxon>Pleosporomycetidae</taxon>
        <taxon>Pleosporales</taxon>
        <taxon>Pleosporineae</taxon>
        <taxon>Pleosporaceae</taxon>
        <taxon>Decorospora</taxon>
    </lineage>
</organism>
<keyword evidence="3" id="KW-1185">Reference proteome</keyword>
<evidence type="ECO:0000313" key="2">
    <source>
        <dbReference type="EMBL" id="KAF1832185.1"/>
    </source>
</evidence>